<sequence length="120" mass="13246">MQLCRLLCEITGKLRAGARPIATGAMGDLIKAGQELNAVMDVINAAESPKPHLNRASQKALGRFAGFFDIVVHRPNAVAGFDGLLAHSPCEVHWKLLSRRKRSPQNRCRKPCYLIETDLQ</sequence>
<dbReference type="Proteomes" id="UP000006465">
    <property type="component" value="Chromosome"/>
</dbReference>
<protein>
    <submittedName>
        <fullName evidence="1">Uncharacterized protein</fullName>
    </submittedName>
</protein>
<evidence type="ECO:0000313" key="2">
    <source>
        <dbReference type="Proteomes" id="UP000006465"/>
    </source>
</evidence>
<name>A0AAX1FKI9_CORPS</name>
<dbReference type="RefSeq" id="WP_032802266.1">
    <property type="nucleotide sequence ID" value="NC_017945.3"/>
</dbReference>
<evidence type="ECO:0000313" key="1">
    <source>
        <dbReference type="EMBL" id="QGW56923.1"/>
    </source>
</evidence>
<reference evidence="1 2" key="1">
    <citation type="journal article" date="2013" name="J. Biotechnol.">
        <title>Genome sequence of Corynebacterium pseudotuberculosis biovar equi strain 258 and prediction of antigenic targets to improve biotechnological vaccine production.</title>
        <authorList>
            <person name="Soares S.C."/>
            <person name="Trost E."/>
            <person name="Ramos R.T."/>
            <person name="Carneiro A.R."/>
            <person name="Santos A.R."/>
            <person name="Pinto A.C."/>
            <person name="Barbosa E."/>
            <person name="Aburjaile F."/>
            <person name="Ali A."/>
            <person name="Diniz C.A."/>
            <person name="Hassan S.S."/>
            <person name="Fiaux K."/>
            <person name="Guimaraes L.C."/>
            <person name="Bakhtiar S.M."/>
            <person name="Pereira U."/>
            <person name="Almeida S.S."/>
            <person name="Abreu V.A."/>
            <person name="Rocha F.S."/>
            <person name="Dorella F.A."/>
            <person name="Miyoshi A."/>
            <person name="Silva A."/>
            <person name="Azevedo V."/>
            <person name="Tauch A."/>
        </authorList>
    </citation>
    <scope>NUCLEOTIDE SEQUENCE [LARGE SCALE GENOMIC DNA]</scope>
    <source>
        <strain evidence="1 2">258</strain>
    </source>
</reference>
<dbReference type="AlphaFoldDB" id="A0AAX1FKI9"/>
<accession>A0AAX1FKI9</accession>
<gene>
    <name evidence="1" type="ORF">CP258_00280</name>
</gene>
<organism evidence="1 2">
    <name type="scientific">Corynebacterium pseudotuberculosis 258</name>
    <dbReference type="NCBI Taxonomy" id="1168865"/>
    <lineage>
        <taxon>Bacteria</taxon>
        <taxon>Bacillati</taxon>
        <taxon>Actinomycetota</taxon>
        <taxon>Actinomycetes</taxon>
        <taxon>Mycobacteriales</taxon>
        <taxon>Corynebacteriaceae</taxon>
        <taxon>Corynebacterium</taxon>
    </lineage>
</organism>
<proteinExistence type="predicted"/>
<dbReference type="EMBL" id="CP003540">
    <property type="protein sequence ID" value="QGW56923.1"/>
    <property type="molecule type" value="Genomic_DNA"/>
</dbReference>
<dbReference type="KEGG" id="coe:CP258_00280"/>